<gene>
    <name evidence="3" type="ORF">PTTT1_LOCUS12471</name>
</gene>
<evidence type="ECO:0000259" key="2">
    <source>
        <dbReference type="Pfam" id="PF09348"/>
    </source>
</evidence>
<keyword evidence="1" id="KW-0732">Signal</keyword>
<dbReference type="PANTHER" id="PTHR34202">
    <property type="entry name" value="UPF0548 PROTEIN"/>
    <property type="match status" value="1"/>
</dbReference>
<dbReference type="InterPro" id="IPR018960">
    <property type="entry name" value="DUF1990"/>
</dbReference>
<dbReference type="Pfam" id="PF09348">
    <property type="entry name" value="DUF1990"/>
    <property type="match status" value="1"/>
</dbReference>
<protein>
    <recommendedName>
        <fullName evidence="2">DUF1990 domain-containing protein</fullName>
    </recommendedName>
</protein>
<feature type="domain" description="DUF1990" evidence="2">
    <location>
        <begin position="164"/>
        <end position="355"/>
    </location>
</feature>
<dbReference type="AlphaFoldDB" id="A0A8J9X4R8"/>
<organism evidence="3">
    <name type="scientific">Phaeodactylum tricornutum</name>
    <name type="common">Diatom</name>
    <dbReference type="NCBI Taxonomy" id="2850"/>
    <lineage>
        <taxon>Eukaryota</taxon>
        <taxon>Sar</taxon>
        <taxon>Stramenopiles</taxon>
        <taxon>Ochrophyta</taxon>
        <taxon>Bacillariophyta</taxon>
        <taxon>Bacillariophyceae</taxon>
        <taxon>Bacillariophycidae</taxon>
        <taxon>Naviculales</taxon>
        <taxon>Phaeodactylaceae</taxon>
        <taxon>Phaeodactylum</taxon>
    </lineage>
</organism>
<evidence type="ECO:0000256" key="1">
    <source>
        <dbReference type="SAM" id="SignalP"/>
    </source>
</evidence>
<dbReference type="Proteomes" id="UP000836788">
    <property type="component" value="Chromosome 13"/>
</dbReference>
<dbReference type="EMBL" id="OU594954">
    <property type="protein sequence ID" value="CAG9280182.1"/>
    <property type="molecule type" value="Genomic_DNA"/>
</dbReference>
<evidence type="ECO:0000313" key="3">
    <source>
        <dbReference type="EMBL" id="CAG9280182.1"/>
    </source>
</evidence>
<accession>A0A8J9X4R8</accession>
<sequence>MALPKLLFFVYVTPLSYLIEAAASSGLATHDAVRLSRGKIARFRQRCARRKVHRRLERARSRTATASGSVITTKEPTSERISNWFWARKGTAYFNHDSVGMTNPSLHVDLLVDHGESTSTLPVSISYPPRCISEDPSSISTTISPTQKEWWPPTACPEQDLAESTWRVLRFRRDVGRGFACYQRVRDAALNWEFTSSQGDKGMRVIEPRALQKSHPKFEGRGYAAMAYEDAYAPLHSNRVVQISEEPGKGLVSFTTAGLRRLPFLPKLYVINPVSVVYDLIDQRGPGTTYSATAYATARGHWLRGEERVTVLHRDDGVVQVEILSVSKPSSTLTGRFVWPAIGKMQRTFFQQQMEALERAGI</sequence>
<feature type="signal peptide" evidence="1">
    <location>
        <begin position="1"/>
        <end position="23"/>
    </location>
</feature>
<reference evidence="3" key="1">
    <citation type="submission" date="2022-02" db="EMBL/GenBank/DDBJ databases">
        <authorList>
            <person name="Giguere J D."/>
        </authorList>
    </citation>
    <scope>NUCLEOTIDE SEQUENCE</scope>
    <source>
        <strain evidence="3">CCAP 1055/1</strain>
    </source>
</reference>
<proteinExistence type="predicted"/>
<dbReference type="PANTHER" id="PTHR34202:SF1">
    <property type="entry name" value="UPF0548 PROTEIN"/>
    <property type="match status" value="1"/>
</dbReference>
<name>A0A8J9X4R8_PHATR</name>
<feature type="chain" id="PRO_5035432718" description="DUF1990 domain-containing protein" evidence="1">
    <location>
        <begin position="24"/>
        <end position="362"/>
    </location>
</feature>